<protein>
    <recommendedName>
        <fullName evidence="6">Choline transporter-like protein</fullName>
    </recommendedName>
</protein>
<feature type="transmembrane region" description="Helical" evidence="6">
    <location>
        <begin position="484"/>
        <end position="505"/>
    </location>
</feature>
<dbReference type="PANTHER" id="PTHR12385">
    <property type="entry name" value="CHOLINE TRANSPORTER-LIKE (SLC FAMILY 44)"/>
    <property type="match status" value="1"/>
</dbReference>
<reference evidence="9" key="1">
    <citation type="journal article" date="2023" name="Commun. Biol.">
        <title>Genome analysis of Parmales, the sister group of diatoms, reveals the evolutionary specialization of diatoms from phago-mixotrophs to photoautotrophs.</title>
        <authorList>
            <person name="Ban H."/>
            <person name="Sato S."/>
            <person name="Yoshikawa S."/>
            <person name="Yamada K."/>
            <person name="Nakamura Y."/>
            <person name="Ichinomiya M."/>
            <person name="Sato N."/>
            <person name="Blanc-Mathieu R."/>
            <person name="Endo H."/>
            <person name="Kuwata A."/>
            <person name="Ogata H."/>
        </authorList>
    </citation>
    <scope>NUCLEOTIDE SEQUENCE [LARGE SCALE GENOMIC DNA]</scope>
    <source>
        <strain evidence="9">NIES 3701</strain>
    </source>
</reference>
<feature type="transmembrane region" description="Helical" evidence="6">
    <location>
        <begin position="525"/>
        <end position="549"/>
    </location>
</feature>
<sequence length="762" mass="84485">MASVQPSETIDTLPAKVAWKNRKTTDIGCGLFYLAGILIWFAVGFAFIGSAKPIYTKDEDGIMTGFTDEILEDAKDCCAFLAAQTDTSMMTYNEDGALCPDHGHDDGRVRHLANDEAASDFVGHRFLTHSGNFPHDGGMLDVFAIHPHVALVMVVAVIAIAIGWIIFLRSFAKTVVWTCEAVKVVALGYLGFKSNNNGLFYAMALGYCLYLICFRKKLNFAATIIAHSAKGLKENPRMLPGLLLIKAFYVVQALAFIQFFSKSMEIKTVEPTEIPIIDYFSTQYCTAGDSYTCDWDMAWDATNANHCSNNGGYCEYNTVGTTVECTLIEPSWVGSARWYIMFFWLWCTMWYSTARLSIIAQIIGSWHFHPQDSPGVMTAVKNSIVTGFGTVSFGSLICAIVEQFHRWARLKWYHFVPPLIFMIGPLKIALCILMLCFKTCIKMLTKFSIIIHAFTGLPFVGSAKKCFQIMKRHFVGGFIVETSSVAIMKIFSLVMSLAFAFSTWAWVDDLFGWCTIPGSTGDIFWILWTILAVFNIFYPLIGLFCVTLLDRILTSVWDGDPTTDENGNIEVGCDDKTKFWVAPMCGMFVGCIAKLFFDYMGGIILDTIDVMFVCFAIDKDNNVDLSKSDFSAIIVELPGVMKVANSDQDAKASLLVQSAAPVPVAPGQFVNTGAGQPQGMVQQFAAPGAGMQMQPMQMQMPMPMPMVDANGQPMQMPMMPMPMVDANGQPMQMQPMQMQPMQMQPMQMQQQQMVSGQAPTPL</sequence>
<keyword evidence="3 6" id="KW-0812">Transmembrane</keyword>
<feature type="transmembrane region" description="Helical" evidence="6">
    <location>
        <begin position="238"/>
        <end position="257"/>
    </location>
</feature>
<comment type="similarity">
    <text evidence="2 6">Belongs to the CTL (choline transporter-like) family.</text>
</comment>
<comment type="subcellular location">
    <subcellularLocation>
        <location evidence="6">Cell membrane</location>
        <topology evidence="6">Multi-pass membrane protein</topology>
    </subcellularLocation>
    <subcellularLocation>
        <location evidence="1">Membrane</location>
        <topology evidence="1">Multi-pass membrane protein</topology>
    </subcellularLocation>
</comment>
<accession>A0A9W7EQB4</accession>
<dbReference type="GO" id="GO:0005886">
    <property type="term" value="C:plasma membrane"/>
    <property type="evidence" value="ECO:0007669"/>
    <property type="project" value="UniProtKB-SubCell"/>
</dbReference>
<dbReference type="AlphaFoldDB" id="A0A9W7EQB4"/>
<feature type="region of interest" description="Disordered" evidence="7">
    <location>
        <begin position="739"/>
        <end position="762"/>
    </location>
</feature>
<dbReference type="PANTHER" id="PTHR12385:SF88">
    <property type="entry name" value="CHOLINE TRANSPORTER-LIKE PROTEIN CTL1"/>
    <property type="match status" value="1"/>
</dbReference>
<dbReference type="InterPro" id="IPR007603">
    <property type="entry name" value="Choline_transptr-like"/>
</dbReference>
<feature type="transmembrane region" description="Helical" evidence="6">
    <location>
        <begin position="443"/>
        <end position="463"/>
    </location>
</feature>
<evidence type="ECO:0000313" key="9">
    <source>
        <dbReference type="Proteomes" id="UP001165085"/>
    </source>
</evidence>
<dbReference type="GO" id="GO:0022857">
    <property type="term" value="F:transmembrane transporter activity"/>
    <property type="evidence" value="ECO:0007669"/>
    <property type="project" value="UniProtKB-UniRule"/>
</dbReference>
<feature type="transmembrane region" description="Helical" evidence="6">
    <location>
        <begin position="199"/>
        <end position="218"/>
    </location>
</feature>
<gene>
    <name evidence="8" type="ORF">TrST_g2007</name>
</gene>
<evidence type="ECO:0000256" key="3">
    <source>
        <dbReference type="ARBA" id="ARBA00022692"/>
    </source>
</evidence>
<evidence type="ECO:0000256" key="5">
    <source>
        <dbReference type="ARBA" id="ARBA00023136"/>
    </source>
</evidence>
<feature type="compositionally biased region" description="Low complexity" evidence="7">
    <location>
        <begin position="739"/>
        <end position="753"/>
    </location>
</feature>
<dbReference type="OrthoDB" id="431402at2759"/>
<dbReference type="EMBL" id="BRXY01000310">
    <property type="protein sequence ID" value="GMH86090.1"/>
    <property type="molecule type" value="Genomic_DNA"/>
</dbReference>
<dbReference type="Proteomes" id="UP001165085">
    <property type="component" value="Unassembled WGS sequence"/>
</dbReference>
<keyword evidence="4 6" id="KW-1133">Transmembrane helix</keyword>
<proteinExistence type="inferred from homology"/>
<feature type="transmembrane region" description="Helical" evidence="6">
    <location>
        <begin position="413"/>
        <end position="437"/>
    </location>
</feature>
<comment type="function">
    <text evidence="6">Choline transporter.</text>
</comment>
<organism evidence="8 9">
    <name type="scientific">Triparma strigata</name>
    <dbReference type="NCBI Taxonomy" id="1606541"/>
    <lineage>
        <taxon>Eukaryota</taxon>
        <taxon>Sar</taxon>
        <taxon>Stramenopiles</taxon>
        <taxon>Ochrophyta</taxon>
        <taxon>Bolidophyceae</taxon>
        <taxon>Parmales</taxon>
        <taxon>Triparmaceae</taxon>
        <taxon>Triparma</taxon>
    </lineage>
</organism>
<evidence type="ECO:0000256" key="1">
    <source>
        <dbReference type="ARBA" id="ARBA00004141"/>
    </source>
</evidence>
<name>A0A9W7EQB4_9STRA</name>
<feature type="transmembrane region" description="Helical" evidence="6">
    <location>
        <begin position="383"/>
        <end position="401"/>
    </location>
</feature>
<comment type="caution">
    <text evidence="8">The sequence shown here is derived from an EMBL/GenBank/DDBJ whole genome shotgun (WGS) entry which is preliminary data.</text>
</comment>
<evidence type="ECO:0000256" key="7">
    <source>
        <dbReference type="SAM" id="MobiDB-lite"/>
    </source>
</evidence>
<dbReference type="Pfam" id="PF04515">
    <property type="entry name" value="Choline_transpo"/>
    <property type="match status" value="1"/>
</dbReference>
<feature type="transmembrane region" description="Helical" evidence="6">
    <location>
        <begin position="30"/>
        <end position="48"/>
    </location>
</feature>
<keyword evidence="9" id="KW-1185">Reference proteome</keyword>
<feature type="transmembrane region" description="Helical" evidence="6">
    <location>
        <begin position="149"/>
        <end position="168"/>
    </location>
</feature>
<feature type="transmembrane region" description="Helical" evidence="6">
    <location>
        <begin position="338"/>
        <end position="363"/>
    </location>
</feature>
<evidence type="ECO:0000256" key="2">
    <source>
        <dbReference type="ARBA" id="ARBA00007168"/>
    </source>
</evidence>
<keyword evidence="5 6" id="KW-0472">Membrane</keyword>
<evidence type="ECO:0000313" key="8">
    <source>
        <dbReference type="EMBL" id="GMH86090.1"/>
    </source>
</evidence>
<evidence type="ECO:0000256" key="4">
    <source>
        <dbReference type="ARBA" id="ARBA00022989"/>
    </source>
</evidence>
<evidence type="ECO:0000256" key="6">
    <source>
        <dbReference type="RuleBase" id="RU368066"/>
    </source>
</evidence>